<dbReference type="InterPro" id="IPR036390">
    <property type="entry name" value="WH_DNA-bd_sf"/>
</dbReference>
<organism evidence="6 7">
    <name type="scientific">Pedosphaera parvula (strain Ellin514)</name>
    <dbReference type="NCBI Taxonomy" id="320771"/>
    <lineage>
        <taxon>Bacteria</taxon>
        <taxon>Pseudomonadati</taxon>
        <taxon>Verrucomicrobiota</taxon>
        <taxon>Pedosphaerae</taxon>
        <taxon>Pedosphaerales</taxon>
        <taxon>Pedosphaeraceae</taxon>
        <taxon>Pedosphaera</taxon>
    </lineage>
</organism>
<evidence type="ECO:0000256" key="4">
    <source>
        <dbReference type="ARBA" id="ARBA00023163"/>
    </source>
</evidence>
<dbReference type="AlphaFoldDB" id="B9X9V4"/>
<sequence>MQFRQIECFLAVAEELHFSRAAKRLHLSQPPLSKHIRQLEQELGVQLFIRNRRSVVQTEAGRIYQEKVRNVLYQLEEAKLAAQRAQAGQTGELKIGFLSALFYDFIPPLLMRFRRRFPDVQVTLLEMVAAKQFEAVSDGKVDVAFPGLPPDKPGLEISSRILRKDKWYACFHSEHPLAQQEKVWLEEVRRESFVFIQRAVSPALDDALLEMFRQVNYTPRVAQTASRAQSLLSLIAAGVGISIFPGAVSALPSAGLVFRPLKDKLAPYEHSIIWNGSNTSPVLAEFLKEPALQGVG</sequence>
<evidence type="ECO:0000313" key="6">
    <source>
        <dbReference type="EMBL" id="EEF63295.1"/>
    </source>
</evidence>
<dbReference type="GO" id="GO:0003700">
    <property type="term" value="F:DNA-binding transcription factor activity"/>
    <property type="evidence" value="ECO:0007669"/>
    <property type="project" value="InterPro"/>
</dbReference>
<dbReference type="RefSeq" id="WP_007412602.1">
    <property type="nucleotide sequence ID" value="NZ_ABOX02000001.1"/>
</dbReference>
<keyword evidence="4" id="KW-0804">Transcription</keyword>
<feature type="domain" description="HTH lysR-type" evidence="5">
    <location>
        <begin position="1"/>
        <end position="58"/>
    </location>
</feature>
<dbReference type="SUPFAM" id="SSF46785">
    <property type="entry name" value="Winged helix' DNA-binding domain"/>
    <property type="match status" value="1"/>
</dbReference>
<dbReference type="Gene3D" id="3.40.190.10">
    <property type="entry name" value="Periplasmic binding protein-like II"/>
    <property type="match status" value="2"/>
</dbReference>
<comment type="caution">
    <text evidence="6">The sequence shown here is derived from an EMBL/GenBank/DDBJ whole genome shotgun (WGS) entry which is preliminary data.</text>
</comment>
<dbReference type="OrthoDB" id="9803735at2"/>
<dbReference type="Pfam" id="PF00126">
    <property type="entry name" value="HTH_1"/>
    <property type="match status" value="1"/>
</dbReference>
<keyword evidence="2" id="KW-0805">Transcription regulation</keyword>
<dbReference type="PROSITE" id="PS50931">
    <property type="entry name" value="HTH_LYSR"/>
    <property type="match status" value="1"/>
</dbReference>
<dbReference type="InterPro" id="IPR036388">
    <property type="entry name" value="WH-like_DNA-bd_sf"/>
</dbReference>
<dbReference type="PANTHER" id="PTHR30346">
    <property type="entry name" value="TRANSCRIPTIONAL DUAL REGULATOR HCAR-RELATED"/>
    <property type="match status" value="1"/>
</dbReference>
<gene>
    <name evidence="6" type="ORF">Cflav_PD5930</name>
</gene>
<dbReference type="PRINTS" id="PR00039">
    <property type="entry name" value="HTHLYSR"/>
</dbReference>
<dbReference type="Proteomes" id="UP000003688">
    <property type="component" value="Unassembled WGS sequence"/>
</dbReference>
<dbReference type="EMBL" id="ABOX02000001">
    <property type="protein sequence ID" value="EEF63295.1"/>
    <property type="molecule type" value="Genomic_DNA"/>
</dbReference>
<evidence type="ECO:0000256" key="2">
    <source>
        <dbReference type="ARBA" id="ARBA00023015"/>
    </source>
</evidence>
<dbReference type="InterPro" id="IPR000847">
    <property type="entry name" value="LysR_HTH_N"/>
</dbReference>
<dbReference type="GO" id="GO:0003677">
    <property type="term" value="F:DNA binding"/>
    <property type="evidence" value="ECO:0007669"/>
    <property type="project" value="UniProtKB-KW"/>
</dbReference>
<keyword evidence="3" id="KW-0238">DNA-binding</keyword>
<name>B9X9V4_PEDPL</name>
<comment type="similarity">
    <text evidence="1">Belongs to the LysR transcriptional regulatory family.</text>
</comment>
<evidence type="ECO:0000256" key="3">
    <source>
        <dbReference type="ARBA" id="ARBA00023125"/>
    </source>
</evidence>
<dbReference type="SUPFAM" id="SSF53850">
    <property type="entry name" value="Periplasmic binding protein-like II"/>
    <property type="match status" value="1"/>
</dbReference>
<dbReference type="PANTHER" id="PTHR30346:SF0">
    <property type="entry name" value="HCA OPERON TRANSCRIPTIONAL ACTIVATOR HCAR"/>
    <property type="match status" value="1"/>
</dbReference>
<dbReference type="CDD" id="cd08414">
    <property type="entry name" value="PBP2_LTTR_aromatics_like"/>
    <property type="match status" value="1"/>
</dbReference>
<evidence type="ECO:0000259" key="5">
    <source>
        <dbReference type="PROSITE" id="PS50931"/>
    </source>
</evidence>
<reference evidence="6 7" key="1">
    <citation type="journal article" date="2011" name="J. Bacteriol.">
        <title>Genome sequence of 'Pedosphaera parvula' Ellin514, an aerobic Verrucomicrobial isolate from pasture soil.</title>
        <authorList>
            <person name="Kant R."/>
            <person name="van Passel M.W."/>
            <person name="Sangwan P."/>
            <person name="Palva A."/>
            <person name="Lucas S."/>
            <person name="Copeland A."/>
            <person name="Lapidus A."/>
            <person name="Glavina Del Rio T."/>
            <person name="Dalin E."/>
            <person name="Tice H."/>
            <person name="Bruce D."/>
            <person name="Goodwin L."/>
            <person name="Pitluck S."/>
            <person name="Chertkov O."/>
            <person name="Larimer F.W."/>
            <person name="Land M.L."/>
            <person name="Hauser L."/>
            <person name="Brettin T.S."/>
            <person name="Detter J.C."/>
            <person name="Han S."/>
            <person name="de Vos W.M."/>
            <person name="Janssen P.H."/>
            <person name="Smidt H."/>
        </authorList>
    </citation>
    <scope>NUCLEOTIDE SEQUENCE [LARGE SCALE GENOMIC DNA]</scope>
    <source>
        <strain evidence="6 7">Ellin514</strain>
    </source>
</reference>
<keyword evidence="7" id="KW-1185">Reference proteome</keyword>
<dbReference type="Gene3D" id="1.10.10.10">
    <property type="entry name" value="Winged helix-like DNA-binding domain superfamily/Winged helix DNA-binding domain"/>
    <property type="match status" value="1"/>
</dbReference>
<dbReference type="STRING" id="320771.Cflav_PD5930"/>
<dbReference type="FunFam" id="1.10.10.10:FF:000001">
    <property type="entry name" value="LysR family transcriptional regulator"/>
    <property type="match status" value="1"/>
</dbReference>
<dbReference type="InterPro" id="IPR005119">
    <property type="entry name" value="LysR_subst-bd"/>
</dbReference>
<evidence type="ECO:0000313" key="7">
    <source>
        <dbReference type="Proteomes" id="UP000003688"/>
    </source>
</evidence>
<proteinExistence type="inferred from homology"/>
<evidence type="ECO:0000256" key="1">
    <source>
        <dbReference type="ARBA" id="ARBA00009437"/>
    </source>
</evidence>
<dbReference type="Pfam" id="PF03466">
    <property type="entry name" value="LysR_substrate"/>
    <property type="match status" value="1"/>
</dbReference>
<protein>
    <submittedName>
        <fullName evidence="6">Transcriptional regulator, LysR family</fullName>
    </submittedName>
</protein>
<dbReference type="GO" id="GO:0032993">
    <property type="term" value="C:protein-DNA complex"/>
    <property type="evidence" value="ECO:0007669"/>
    <property type="project" value="TreeGrafter"/>
</dbReference>
<accession>B9X9V4</accession>